<comment type="caution">
    <text evidence="1">The sequence shown here is derived from an EMBL/GenBank/DDBJ whole genome shotgun (WGS) entry which is preliminary data.</text>
</comment>
<sequence>MGGIEAEGDVSHSPTPFTVVRLEHALLLKDEVPLRDFNLSLKPGCQLRRRLKITANPRLLCEFWRGGKGMVRKLIPGLKCRSRFAAHQG</sequence>
<protein>
    <submittedName>
        <fullName evidence="1">Uncharacterized protein</fullName>
    </submittedName>
</protein>
<evidence type="ECO:0000313" key="1">
    <source>
        <dbReference type="EMBL" id="GIY33190.1"/>
    </source>
</evidence>
<accession>A0AAV4SHB6</accession>
<gene>
    <name evidence="1" type="ORF">CEXT_12261</name>
</gene>
<dbReference type="Proteomes" id="UP001054945">
    <property type="component" value="Unassembled WGS sequence"/>
</dbReference>
<evidence type="ECO:0000313" key="2">
    <source>
        <dbReference type="Proteomes" id="UP001054945"/>
    </source>
</evidence>
<name>A0AAV4SHB6_CAEEX</name>
<dbReference type="EMBL" id="BPLR01009603">
    <property type="protein sequence ID" value="GIY33190.1"/>
    <property type="molecule type" value="Genomic_DNA"/>
</dbReference>
<proteinExistence type="predicted"/>
<reference evidence="1 2" key="1">
    <citation type="submission" date="2021-06" db="EMBL/GenBank/DDBJ databases">
        <title>Caerostris extrusa draft genome.</title>
        <authorList>
            <person name="Kono N."/>
            <person name="Arakawa K."/>
        </authorList>
    </citation>
    <scope>NUCLEOTIDE SEQUENCE [LARGE SCALE GENOMIC DNA]</scope>
</reference>
<dbReference type="AlphaFoldDB" id="A0AAV4SHB6"/>
<organism evidence="1 2">
    <name type="scientific">Caerostris extrusa</name>
    <name type="common">Bark spider</name>
    <name type="synonym">Caerostris bankana</name>
    <dbReference type="NCBI Taxonomy" id="172846"/>
    <lineage>
        <taxon>Eukaryota</taxon>
        <taxon>Metazoa</taxon>
        <taxon>Ecdysozoa</taxon>
        <taxon>Arthropoda</taxon>
        <taxon>Chelicerata</taxon>
        <taxon>Arachnida</taxon>
        <taxon>Araneae</taxon>
        <taxon>Araneomorphae</taxon>
        <taxon>Entelegynae</taxon>
        <taxon>Araneoidea</taxon>
        <taxon>Araneidae</taxon>
        <taxon>Caerostris</taxon>
    </lineage>
</organism>
<keyword evidence="2" id="KW-1185">Reference proteome</keyword>